<gene>
    <name evidence="2" type="ORF">SAMN05444410_1121</name>
</gene>
<evidence type="ECO:0000313" key="2">
    <source>
        <dbReference type="EMBL" id="SDX25633.1"/>
    </source>
</evidence>
<dbReference type="AlphaFoldDB" id="A0A8X8LC36"/>
<name>A0A8X8LC36_9BACT</name>
<evidence type="ECO:0000256" key="1">
    <source>
        <dbReference type="SAM" id="Phobius"/>
    </source>
</evidence>
<accession>A0A8X8LC36</accession>
<dbReference type="EMBL" id="FNNO01000012">
    <property type="protein sequence ID" value="SDX25633.1"/>
    <property type="molecule type" value="Genomic_DNA"/>
</dbReference>
<feature type="transmembrane region" description="Helical" evidence="1">
    <location>
        <begin position="6"/>
        <end position="25"/>
    </location>
</feature>
<dbReference type="RefSeq" id="WP_092724594.1">
    <property type="nucleotide sequence ID" value="NZ_FNNO01000012.1"/>
</dbReference>
<keyword evidence="3" id="KW-1185">Reference proteome</keyword>
<keyword evidence="1" id="KW-0472">Membrane</keyword>
<dbReference type="Proteomes" id="UP000198711">
    <property type="component" value="Unassembled WGS sequence"/>
</dbReference>
<keyword evidence="1" id="KW-0812">Transmembrane</keyword>
<proteinExistence type="predicted"/>
<sequence length="81" mass="9372">MKKHLSLRYLAMNMCLISLVLMSYAPKLKFGEKVKNDLNKEDLEKLVDKVSKDSVFTLIYKKDINNLLSKAHNTSTLNRDL</sequence>
<comment type="caution">
    <text evidence="2">The sequence shown here is derived from an EMBL/GenBank/DDBJ whole genome shotgun (WGS) entry which is preliminary data.</text>
</comment>
<organism evidence="2 3">
    <name type="scientific">Hydrobacter penzbergensis</name>
    <dbReference type="NCBI Taxonomy" id="1235997"/>
    <lineage>
        <taxon>Bacteria</taxon>
        <taxon>Pseudomonadati</taxon>
        <taxon>Bacteroidota</taxon>
        <taxon>Chitinophagia</taxon>
        <taxon>Chitinophagales</taxon>
        <taxon>Chitinophagaceae</taxon>
        <taxon>Hydrobacter</taxon>
    </lineage>
</organism>
<evidence type="ECO:0000313" key="3">
    <source>
        <dbReference type="Proteomes" id="UP000198711"/>
    </source>
</evidence>
<keyword evidence="1" id="KW-1133">Transmembrane helix</keyword>
<reference evidence="2 3" key="1">
    <citation type="submission" date="2016-10" db="EMBL/GenBank/DDBJ databases">
        <authorList>
            <person name="Varghese N."/>
            <person name="Submissions S."/>
        </authorList>
    </citation>
    <scope>NUCLEOTIDE SEQUENCE [LARGE SCALE GENOMIC DNA]</scope>
    <source>
        <strain evidence="2 3">DSM 25353</strain>
    </source>
</reference>
<protein>
    <submittedName>
        <fullName evidence="2">Uncharacterized protein</fullName>
    </submittedName>
</protein>